<reference evidence="8 9" key="1">
    <citation type="submission" date="2014-07" db="EMBL/GenBank/DDBJ databases">
        <authorList>
            <person name="McCorrison J."/>
            <person name="Sanka R."/>
            <person name="Torralba M."/>
            <person name="Gillis M."/>
            <person name="Haft D.H."/>
            <person name="Methe B."/>
            <person name="Sutton G."/>
            <person name="Nelson K.E."/>
        </authorList>
    </citation>
    <scope>NUCLEOTIDE SEQUENCE [LARGE SCALE GENOMIC DNA]</scope>
    <source>
        <strain evidence="8 9">DNF00040</strain>
    </source>
</reference>
<proteinExistence type="predicted"/>
<keyword evidence="4 6" id="KW-1133">Transmembrane helix</keyword>
<evidence type="ECO:0000256" key="2">
    <source>
        <dbReference type="ARBA" id="ARBA00022475"/>
    </source>
</evidence>
<protein>
    <recommendedName>
        <fullName evidence="7">Type II secretion system protein GspF domain-containing protein</fullName>
    </recommendedName>
</protein>
<dbReference type="GO" id="GO:0005886">
    <property type="term" value="C:plasma membrane"/>
    <property type="evidence" value="ECO:0007669"/>
    <property type="project" value="UniProtKB-SubCell"/>
</dbReference>
<evidence type="ECO:0000256" key="5">
    <source>
        <dbReference type="ARBA" id="ARBA00023136"/>
    </source>
</evidence>
<keyword evidence="5 6" id="KW-0472">Membrane</keyword>
<dbReference type="GeneID" id="93428156"/>
<dbReference type="PANTHER" id="PTHR35007">
    <property type="entry name" value="INTEGRAL MEMBRANE PROTEIN-RELATED"/>
    <property type="match status" value="1"/>
</dbReference>
<sequence length="281" mass="31716">MVLLSLFCAAISITLICWLLLKGFNQAANRYEHQLKEQMRVQLSDAFIFFDPVQLWSLSVAATVGVFFVSWLLFQLWWLSLLFASLVFFMPKLLLYLLKKRRLHTFDKQLPDFLMALSGALRAGSGVQTAIQSLAEDVPSPLAQELSLVLREQRLGVPFEQCLQHLALRMPSEACELFVSSLRISAQTGGNLSEAIERIASTLRSRLQIQARIKALTSQGKMQAVIMCLLPIGLMFVLHHLDPEAMSQLWQSYMGWAVLAIIFFLEALGIWMISKIVAIDV</sequence>
<evidence type="ECO:0000256" key="3">
    <source>
        <dbReference type="ARBA" id="ARBA00022692"/>
    </source>
</evidence>
<name>A0A096BFA0_9BURK</name>
<comment type="subcellular location">
    <subcellularLocation>
        <location evidence="1">Cell membrane</location>
        <topology evidence="1">Multi-pass membrane protein</topology>
    </subcellularLocation>
</comment>
<dbReference type="eggNOG" id="COG4965">
    <property type="taxonomic scope" value="Bacteria"/>
</dbReference>
<dbReference type="Gene3D" id="1.20.81.30">
    <property type="entry name" value="Type II secretion system (T2SS), domain F"/>
    <property type="match status" value="1"/>
</dbReference>
<feature type="transmembrane region" description="Helical" evidence="6">
    <location>
        <begin position="6"/>
        <end position="25"/>
    </location>
</feature>
<dbReference type="EMBL" id="JRNI01000010">
    <property type="protein sequence ID" value="KGF31824.1"/>
    <property type="molecule type" value="Genomic_DNA"/>
</dbReference>
<dbReference type="Pfam" id="PF00482">
    <property type="entry name" value="T2SSF"/>
    <property type="match status" value="1"/>
</dbReference>
<keyword evidence="9" id="KW-1185">Reference proteome</keyword>
<feature type="transmembrane region" description="Helical" evidence="6">
    <location>
        <begin position="222"/>
        <end position="241"/>
    </location>
</feature>
<dbReference type="PANTHER" id="PTHR35007:SF1">
    <property type="entry name" value="PILUS ASSEMBLY PROTEIN"/>
    <property type="match status" value="1"/>
</dbReference>
<keyword evidence="2" id="KW-1003">Cell membrane</keyword>
<evidence type="ECO:0000256" key="4">
    <source>
        <dbReference type="ARBA" id="ARBA00022989"/>
    </source>
</evidence>
<feature type="domain" description="Type II secretion system protein GspF" evidence="7">
    <location>
        <begin position="113"/>
        <end position="238"/>
    </location>
</feature>
<dbReference type="AlphaFoldDB" id="A0A096BFA0"/>
<gene>
    <name evidence="8" type="ORF">HMPREF2130_02105</name>
</gene>
<organism evidence="8 9">
    <name type="scientific">Oligella urethralis DNF00040</name>
    <dbReference type="NCBI Taxonomy" id="1401065"/>
    <lineage>
        <taxon>Bacteria</taxon>
        <taxon>Pseudomonadati</taxon>
        <taxon>Pseudomonadota</taxon>
        <taxon>Betaproteobacteria</taxon>
        <taxon>Burkholderiales</taxon>
        <taxon>Alcaligenaceae</taxon>
        <taxon>Oligella</taxon>
    </lineage>
</organism>
<evidence type="ECO:0000259" key="7">
    <source>
        <dbReference type="Pfam" id="PF00482"/>
    </source>
</evidence>
<dbReference type="RefSeq" id="WP_018026060.1">
    <property type="nucleotide sequence ID" value="NZ_JRNI01000010.1"/>
</dbReference>
<dbReference type="InterPro" id="IPR018076">
    <property type="entry name" value="T2SS_GspF_dom"/>
</dbReference>
<feature type="transmembrane region" description="Helical" evidence="6">
    <location>
        <begin position="253"/>
        <end position="273"/>
    </location>
</feature>
<keyword evidence="3 6" id="KW-0812">Transmembrane</keyword>
<evidence type="ECO:0000313" key="9">
    <source>
        <dbReference type="Proteomes" id="UP000029629"/>
    </source>
</evidence>
<comment type="caution">
    <text evidence="8">The sequence shown here is derived from an EMBL/GenBank/DDBJ whole genome shotgun (WGS) entry which is preliminary data.</text>
</comment>
<evidence type="ECO:0000313" key="8">
    <source>
        <dbReference type="EMBL" id="KGF31824.1"/>
    </source>
</evidence>
<accession>A0A096BFA0</accession>
<feature type="transmembrane region" description="Helical" evidence="6">
    <location>
        <begin position="46"/>
        <end position="71"/>
    </location>
</feature>
<dbReference type="OrthoDB" id="597333at2"/>
<feature type="transmembrane region" description="Helical" evidence="6">
    <location>
        <begin position="77"/>
        <end position="98"/>
    </location>
</feature>
<dbReference type="InterPro" id="IPR042094">
    <property type="entry name" value="T2SS_GspF_sf"/>
</dbReference>
<dbReference type="Proteomes" id="UP000029629">
    <property type="component" value="Unassembled WGS sequence"/>
</dbReference>
<evidence type="ECO:0000256" key="6">
    <source>
        <dbReference type="SAM" id="Phobius"/>
    </source>
</evidence>
<evidence type="ECO:0000256" key="1">
    <source>
        <dbReference type="ARBA" id="ARBA00004651"/>
    </source>
</evidence>